<gene>
    <name evidence="2" type="ORF">AVEN_187572_1</name>
    <name evidence="1" type="ORF">AVEN_261481_1</name>
</gene>
<sequence length="274" mass="31375">MGLCRRLPTRVPLLIKRHRQLRLQWAREHRDWTMDEWKRVAWPDESRFLIHHVDGRVRVRRLLGEQLLPSCTAGHTQAGGGGITLIAQDTVQYCYDIFTILYGIQNTGQRRRDIAQYLVLIGYALEDVLMGGSGTRSCGRTDHESCELSEHHCGSVAPLHDACLPNWKWNFPAGQRPMSQCSDCVGVVREHTDEFHLISWPPNLPDLNPTEHIWDVMEQQLRAQTPPCKNISTLRDRCLNIWYNLSPVMYQKLVASMPRRVVAVLKAKGGAACY</sequence>
<keyword evidence="3" id="KW-1185">Reference proteome</keyword>
<dbReference type="EMBL" id="BGPR01009620">
    <property type="protein sequence ID" value="GBN41181.1"/>
    <property type="molecule type" value="Genomic_DNA"/>
</dbReference>
<comment type="caution">
    <text evidence="1">The sequence shown here is derived from an EMBL/GenBank/DDBJ whole genome shotgun (WGS) entry which is preliminary data.</text>
</comment>
<name>A0A4Y2NS10_ARAVE</name>
<dbReference type="InterPro" id="IPR036397">
    <property type="entry name" value="RNaseH_sf"/>
</dbReference>
<proteinExistence type="predicted"/>
<dbReference type="GO" id="GO:0003676">
    <property type="term" value="F:nucleic acid binding"/>
    <property type="evidence" value="ECO:0007669"/>
    <property type="project" value="InterPro"/>
</dbReference>
<dbReference type="Gene3D" id="3.30.420.10">
    <property type="entry name" value="Ribonuclease H-like superfamily/Ribonuclease H"/>
    <property type="match status" value="2"/>
</dbReference>
<evidence type="ECO:0000313" key="3">
    <source>
        <dbReference type="Proteomes" id="UP000499080"/>
    </source>
</evidence>
<dbReference type="AlphaFoldDB" id="A0A4Y2NS10"/>
<dbReference type="EMBL" id="BGPR01009618">
    <property type="protein sequence ID" value="GBN41170.1"/>
    <property type="molecule type" value="Genomic_DNA"/>
</dbReference>
<dbReference type="OrthoDB" id="9996331at2759"/>
<reference evidence="1 3" key="1">
    <citation type="journal article" date="2019" name="Sci. Rep.">
        <title>Orb-weaving spider Araneus ventricosus genome elucidates the spidroin gene catalogue.</title>
        <authorList>
            <person name="Kono N."/>
            <person name="Nakamura H."/>
            <person name="Ohtoshi R."/>
            <person name="Moran D.A.P."/>
            <person name="Shinohara A."/>
            <person name="Yoshida Y."/>
            <person name="Fujiwara M."/>
            <person name="Mori M."/>
            <person name="Tomita M."/>
            <person name="Arakawa K."/>
        </authorList>
    </citation>
    <scope>NUCLEOTIDE SEQUENCE [LARGE SCALE GENOMIC DNA]</scope>
</reference>
<organism evidence="1 3">
    <name type="scientific">Araneus ventricosus</name>
    <name type="common">Orbweaver spider</name>
    <name type="synonym">Epeira ventricosa</name>
    <dbReference type="NCBI Taxonomy" id="182803"/>
    <lineage>
        <taxon>Eukaryota</taxon>
        <taxon>Metazoa</taxon>
        <taxon>Ecdysozoa</taxon>
        <taxon>Arthropoda</taxon>
        <taxon>Chelicerata</taxon>
        <taxon>Arachnida</taxon>
        <taxon>Araneae</taxon>
        <taxon>Araneomorphae</taxon>
        <taxon>Entelegynae</taxon>
        <taxon>Araneoidea</taxon>
        <taxon>Araneidae</taxon>
        <taxon>Araneus</taxon>
    </lineage>
</organism>
<evidence type="ECO:0008006" key="4">
    <source>
        <dbReference type="Google" id="ProtNLM"/>
    </source>
</evidence>
<evidence type="ECO:0000313" key="1">
    <source>
        <dbReference type="EMBL" id="GBN41170.1"/>
    </source>
</evidence>
<evidence type="ECO:0000313" key="2">
    <source>
        <dbReference type="EMBL" id="GBN41181.1"/>
    </source>
</evidence>
<dbReference type="Proteomes" id="UP000499080">
    <property type="component" value="Unassembled WGS sequence"/>
</dbReference>
<protein>
    <recommendedName>
        <fullName evidence="4">Transposable element Tc1 transposase</fullName>
    </recommendedName>
</protein>
<accession>A0A4Y2NS10</accession>